<evidence type="ECO:0000313" key="3">
    <source>
        <dbReference type="Proteomes" id="UP001327560"/>
    </source>
</evidence>
<organism evidence="2 3">
    <name type="scientific">Canna indica</name>
    <name type="common">Indian-shot</name>
    <dbReference type="NCBI Taxonomy" id="4628"/>
    <lineage>
        <taxon>Eukaryota</taxon>
        <taxon>Viridiplantae</taxon>
        <taxon>Streptophyta</taxon>
        <taxon>Embryophyta</taxon>
        <taxon>Tracheophyta</taxon>
        <taxon>Spermatophyta</taxon>
        <taxon>Magnoliopsida</taxon>
        <taxon>Liliopsida</taxon>
        <taxon>Zingiberales</taxon>
        <taxon>Cannaceae</taxon>
        <taxon>Canna</taxon>
    </lineage>
</organism>
<name>A0AAQ3KX87_9LILI</name>
<feature type="compositionally biased region" description="Polar residues" evidence="1">
    <location>
        <begin position="75"/>
        <end position="87"/>
    </location>
</feature>
<reference evidence="2 3" key="1">
    <citation type="submission" date="2023-10" db="EMBL/GenBank/DDBJ databases">
        <title>Chromosome-scale genome assembly provides insights into flower coloration mechanisms of Canna indica.</title>
        <authorList>
            <person name="Li C."/>
        </authorList>
    </citation>
    <scope>NUCLEOTIDE SEQUENCE [LARGE SCALE GENOMIC DNA]</scope>
    <source>
        <tissue evidence="2">Flower</tissue>
    </source>
</reference>
<evidence type="ECO:0000313" key="2">
    <source>
        <dbReference type="EMBL" id="WOL16788.1"/>
    </source>
</evidence>
<dbReference type="PANTHER" id="PTHR34660:SF7">
    <property type="entry name" value="DNA LIGASE-LIKE PROTEIN"/>
    <property type="match status" value="1"/>
</dbReference>
<keyword evidence="3" id="KW-1185">Reference proteome</keyword>
<protein>
    <submittedName>
        <fullName evidence="2">Uncharacterized protein</fullName>
    </submittedName>
</protein>
<sequence length="311" mass="35604">MSRCFPYPPPDFGQSMIESIKLQKEIERAKKGTEREGKREKRQKREKATQSQNSVSSKHERRHKKRKPEEKNLLVQDQHSSKTSNDVIEQLEKSGLTEEHELDSPESSQDSTKRRKLLLPVSSPSTSGTVRINLPSLNQRDSESPLMDIKSELPSPLLRQIKSEMPLPSTRQRDSQPLIIQTAKRIVNEQPAADKRPCTLGRHEEATLGQGAAEPSYRTSSSKRIGSRSWQKKQFEDLANWNPLVSQVESWDVDDEWLSEVLKRHSSSYVNKPKAGREVLVCGNYTIPSQLPRACYLPEFETYQLPYVVPF</sequence>
<dbReference type="Proteomes" id="UP001327560">
    <property type="component" value="Chromosome 8"/>
</dbReference>
<feature type="compositionally biased region" description="Basic and acidic residues" evidence="1">
    <location>
        <begin position="90"/>
        <end position="103"/>
    </location>
</feature>
<evidence type="ECO:0000256" key="1">
    <source>
        <dbReference type="SAM" id="MobiDB-lite"/>
    </source>
</evidence>
<feature type="compositionally biased region" description="Basic and acidic residues" evidence="1">
    <location>
        <begin position="192"/>
        <end position="206"/>
    </location>
</feature>
<gene>
    <name evidence="2" type="ORF">Cni_G25576</name>
</gene>
<accession>A0AAQ3KX87</accession>
<dbReference type="EMBL" id="CP136897">
    <property type="protein sequence ID" value="WOL16788.1"/>
    <property type="molecule type" value="Genomic_DNA"/>
</dbReference>
<dbReference type="AlphaFoldDB" id="A0AAQ3KX87"/>
<feature type="compositionally biased region" description="Basic and acidic residues" evidence="1">
    <location>
        <begin position="21"/>
        <end position="39"/>
    </location>
</feature>
<feature type="region of interest" description="Disordered" evidence="1">
    <location>
        <begin position="192"/>
        <end position="224"/>
    </location>
</feature>
<feature type="compositionally biased region" description="Pro residues" evidence="1">
    <location>
        <begin position="1"/>
        <end position="11"/>
    </location>
</feature>
<dbReference type="PANTHER" id="PTHR34660">
    <property type="entry name" value="MYB-LIKE PROTEIN X"/>
    <property type="match status" value="1"/>
</dbReference>
<feature type="region of interest" description="Disordered" evidence="1">
    <location>
        <begin position="1"/>
        <end position="144"/>
    </location>
</feature>
<proteinExistence type="predicted"/>
<feature type="compositionally biased region" description="Polar residues" evidence="1">
    <location>
        <begin position="122"/>
        <end position="139"/>
    </location>
</feature>